<evidence type="ECO:0000256" key="2">
    <source>
        <dbReference type="ARBA" id="ARBA00009140"/>
    </source>
</evidence>
<dbReference type="Gene3D" id="1.20.120.1630">
    <property type="match status" value="1"/>
</dbReference>
<keyword evidence="9 10" id="KW-0472">Membrane</keyword>
<reference evidence="11" key="1">
    <citation type="submission" date="2020-11" db="EMBL/GenBank/DDBJ databases">
        <authorList>
            <consortium name="DOE Joint Genome Institute"/>
            <person name="Ahrendt S."/>
            <person name="Riley R."/>
            <person name="Andreopoulos W."/>
            <person name="Labutti K."/>
            <person name="Pangilinan J."/>
            <person name="Ruiz-Duenas F.J."/>
            <person name="Barrasa J.M."/>
            <person name="Sanchez-Garcia M."/>
            <person name="Camarero S."/>
            <person name="Miyauchi S."/>
            <person name="Serrano A."/>
            <person name="Linde D."/>
            <person name="Babiker R."/>
            <person name="Drula E."/>
            <person name="Ayuso-Fernandez I."/>
            <person name="Pacheco R."/>
            <person name="Padilla G."/>
            <person name="Ferreira P."/>
            <person name="Barriuso J."/>
            <person name="Kellner H."/>
            <person name="Castanera R."/>
            <person name="Alfaro M."/>
            <person name="Ramirez L."/>
            <person name="Pisabarro A.G."/>
            <person name="Kuo A."/>
            <person name="Tritt A."/>
            <person name="Lipzen A."/>
            <person name="He G."/>
            <person name="Yan M."/>
            <person name="Ng V."/>
            <person name="Cullen D."/>
            <person name="Martin F."/>
            <person name="Rosso M.-N."/>
            <person name="Henrissat B."/>
            <person name="Hibbett D."/>
            <person name="Martinez A.T."/>
            <person name="Grigoriev I.V."/>
        </authorList>
    </citation>
    <scope>NUCLEOTIDE SEQUENCE</scope>
    <source>
        <strain evidence="11">CBS 506.95</strain>
    </source>
</reference>
<name>A0A9P6ERR8_9AGAR</name>
<comment type="caution">
    <text evidence="11">The sequence shown here is derived from an EMBL/GenBank/DDBJ whole genome shotgun (WGS) entry which is preliminary data.</text>
</comment>
<feature type="transmembrane region" description="Helical" evidence="10">
    <location>
        <begin position="144"/>
        <end position="164"/>
    </location>
</feature>
<dbReference type="InterPro" id="IPR025770">
    <property type="entry name" value="PPMT_MeTrfase"/>
</dbReference>
<comment type="similarity">
    <text evidence="2 10">Belongs to the class VI-like SAM-binding methyltransferase superfamily. Isoprenylcysteine carboxyl methyltransferase family.</text>
</comment>
<comment type="catalytic activity">
    <reaction evidence="10">
        <text>[protein]-C-terminal S-[(2E,6E)-farnesyl]-L-cysteine + S-adenosyl-L-methionine = [protein]-C-terminal S-[(2E,6E)-farnesyl]-L-cysteine methyl ester + S-adenosyl-L-homocysteine</text>
        <dbReference type="Rhea" id="RHEA:21672"/>
        <dbReference type="Rhea" id="RHEA-COMP:12125"/>
        <dbReference type="Rhea" id="RHEA-COMP:12126"/>
        <dbReference type="ChEBI" id="CHEBI:57856"/>
        <dbReference type="ChEBI" id="CHEBI:59789"/>
        <dbReference type="ChEBI" id="CHEBI:90510"/>
        <dbReference type="ChEBI" id="CHEBI:90511"/>
        <dbReference type="EC" id="2.1.1.100"/>
    </reaction>
</comment>
<sequence>MANAPMNEMNAFEDKLRQRVAQKNNPLETKPVHVKPQGSIPNTPLASATIAFILGGFFSAGLYITASDLISLRISVPYQLGIYLSSWAFFHWAEFGVTAGWNLEKCTIDSYLLENGTMYHFAHATALFEYAISSYFFPGIKSYAYVSQVGLVVLLLGQVLRSWAMIQASTNFSHAVAFYKVEGHRLVTDGVYNYFRHPSYAGFFYWALGTQLLLQNPVSFFMFWAVMWRFFYNRTRAEENALIKFFGDDYRNYRKRVGTKIPFVP</sequence>
<proteinExistence type="inferred from homology"/>
<feature type="transmembrane region" description="Helical" evidence="10">
    <location>
        <begin position="45"/>
        <end position="64"/>
    </location>
</feature>
<dbReference type="EC" id="2.1.1.100" evidence="3 10"/>
<dbReference type="GO" id="GO:0005789">
    <property type="term" value="C:endoplasmic reticulum membrane"/>
    <property type="evidence" value="ECO:0007669"/>
    <property type="project" value="UniProtKB-SubCell"/>
</dbReference>
<dbReference type="GO" id="GO:0032259">
    <property type="term" value="P:methylation"/>
    <property type="evidence" value="ECO:0007669"/>
    <property type="project" value="UniProtKB-KW"/>
</dbReference>
<evidence type="ECO:0000256" key="10">
    <source>
        <dbReference type="RuleBase" id="RU362022"/>
    </source>
</evidence>
<keyword evidence="6 10" id="KW-0949">S-adenosyl-L-methionine</keyword>
<evidence type="ECO:0000256" key="1">
    <source>
        <dbReference type="ARBA" id="ARBA00004141"/>
    </source>
</evidence>
<evidence type="ECO:0000256" key="9">
    <source>
        <dbReference type="ARBA" id="ARBA00023136"/>
    </source>
</evidence>
<evidence type="ECO:0000256" key="3">
    <source>
        <dbReference type="ARBA" id="ARBA00012151"/>
    </source>
</evidence>
<comment type="subcellular location">
    <subcellularLocation>
        <location evidence="10">Endoplasmic reticulum membrane</location>
        <topology evidence="10">Multi-pass membrane protein</topology>
    </subcellularLocation>
    <subcellularLocation>
        <location evidence="1">Membrane</location>
        <topology evidence="1">Multi-pass membrane protein</topology>
    </subcellularLocation>
</comment>
<keyword evidence="8 10" id="KW-1133">Transmembrane helix</keyword>
<evidence type="ECO:0000256" key="6">
    <source>
        <dbReference type="ARBA" id="ARBA00022691"/>
    </source>
</evidence>
<dbReference type="EMBL" id="MU157826">
    <property type="protein sequence ID" value="KAF9534210.1"/>
    <property type="molecule type" value="Genomic_DNA"/>
</dbReference>
<keyword evidence="10" id="KW-0256">Endoplasmic reticulum</keyword>
<feature type="transmembrane region" description="Helical" evidence="10">
    <location>
        <begin position="118"/>
        <end position="137"/>
    </location>
</feature>
<evidence type="ECO:0000313" key="11">
    <source>
        <dbReference type="EMBL" id="KAF9534210.1"/>
    </source>
</evidence>
<feature type="transmembrane region" description="Helical" evidence="10">
    <location>
        <begin position="203"/>
        <end position="226"/>
    </location>
</feature>
<keyword evidence="5" id="KW-0808">Transferase</keyword>
<evidence type="ECO:0000313" key="12">
    <source>
        <dbReference type="Proteomes" id="UP000807306"/>
    </source>
</evidence>
<dbReference type="GO" id="GO:0004671">
    <property type="term" value="F:protein C-terminal S-isoprenylcysteine carboxyl O-methyltransferase activity"/>
    <property type="evidence" value="ECO:0007669"/>
    <property type="project" value="UniProtKB-EC"/>
</dbReference>
<evidence type="ECO:0000256" key="8">
    <source>
        <dbReference type="ARBA" id="ARBA00022989"/>
    </source>
</evidence>
<accession>A0A9P6ERR8</accession>
<dbReference type="OrthoDB" id="422086at2759"/>
<keyword evidence="12" id="KW-1185">Reference proteome</keyword>
<keyword evidence="4 10" id="KW-0489">Methyltransferase</keyword>
<organism evidence="11 12">
    <name type="scientific">Crepidotus variabilis</name>
    <dbReference type="NCBI Taxonomy" id="179855"/>
    <lineage>
        <taxon>Eukaryota</taxon>
        <taxon>Fungi</taxon>
        <taxon>Dikarya</taxon>
        <taxon>Basidiomycota</taxon>
        <taxon>Agaricomycotina</taxon>
        <taxon>Agaricomycetes</taxon>
        <taxon>Agaricomycetidae</taxon>
        <taxon>Agaricales</taxon>
        <taxon>Agaricineae</taxon>
        <taxon>Crepidotaceae</taxon>
        <taxon>Crepidotus</taxon>
    </lineage>
</organism>
<evidence type="ECO:0000256" key="7">
    <source>
        <dbReference type="ARBA" id="ARBA00022692"/>
    </source>
</evidence>
<dbReference type="PROSITE" id="PS51564">
    <property type="entry name" value="SAM_ICMT"/>
    <property type="match status" value="1"/>
</dbReference>
<feature type="transmembrane region" description="Helical" evidence="10">
    <location>
        <begin position="76"/>
        <end position="93"/>
    </location>
</feature>
<dbReference type="AlphaFoldDB" id="A0A9P6ERR8"/>
<dbReference type="Pfam" id="PF04140">
    <property type="entry name" value="ICMT"/>
    <property type="match status" value="1"/>
</dbReference>
<keyword evidence="7 10" id="KW-0812">Transmembrane</keyword>
<protein>
    <recommendedName>
        <fullName evidence="3 10">Protein-S-isoprenylcysteine O-methyltransferase</fullName>
        <ecNumber evidence="3 10">2.1.1.100</ecNumber>
    </recommendedName>
</protein>
<dbReference type="Proteomes" id="UP000807306">
    <property type="component" value="Unassembled WGS sequence"/>
</dbReference>
<dbReference type="PANTHER" id="PTHR12714">
    <property type="entry name" value="PROTEIN-S ISOPRENYLCYSTEINE O-METHYLTRANSFERASE"/>
    <property type="match status" value="1"/>
</dbReference>
<feature type="non-terminal residue" evidence="11">
    <location>
        <position position="265"/>
    </location>
</feature>
<dbReference type="PANTHER" id="PTHR12714:SF9">
    <property type="entry name" value="PROTEIN-S-ISOPRENYLCYSTEINE O-METHYLTRANSFERASE"/>
    <property type="match status" value="1"/>
</dbReference>
<dbReference type="InterPro" id="IPR007269">
    <property type="entry name" value="ICMT_MeTrfase"/>
</dbReference>
<evidence type="ECO:0000256" key="4">
    <source>
        <dbReference type="ARBA" id="ARBA00022603"/>
    </source>
</evidence>
<gene>
    <name evidence="11" type="ORF">CPB83DRAFT_781559</name>
</gene>
<evidence type="ECO:0000256" key="5">
    <source>
        <dbReference type="ARBA" id="ARBA00022679"/>
    </source>
</evidence>